<dbReference type="EMBL" id="CP012949">
    <property type="protein sequence ID" value="ANB04371.1"/>
    <property type="molecule type" value="Genomic_DNA"/>
</dbReference>
<sequence length="79" mass="8415">MFSGAPTTRSQDEPSDTAAGVSLAAQAALLETRALMLREALDAVDASMRETSERLARLRQQSGDGSRQVRCGEPPPTAR</sequence>
<protein>
    <submittedName>
        <fullName evidence="2">Uncharacterized protein</fullName>
    </submittedName>
</protein>
<name>A0ABN4NZJ1_STRAM</name>
<dbReference type="RefSeq" id="WP_063481053.1">
    <property type="nucleotide sequence ID" value="NZ_CP012949.1"/>
</dbReference>
<reference evidence="3" key="1">
    <citation type="submission" date="2015-10" db="EMBL/GenBank/DDBJ databases">
        <title>Complete genome sequence of Streptomyces ambofaciens DSM 40697.</title>
        <authorList>
            <person name="Thibessard A."/>
            <person name="Leblond P."/>
        </authorList>
    </citation>
    <scope>NUCLEOTIDE SEQUENCE [LARGE SCALE GENOMIC DNA]</scope>
    <source>
        <strain evidence="3">DSM 40697</strain>
    </source>
</reference>
<evidence type="ECO:0000256" key="1">
    <source>
        <dbReference type="SAM" id="MobiDB-lite"/>
    </source>
</evidence>
<organism evidence="2 3">
    <name type="scientific">Streptomyces ambofaciens</name>
    <dbReference type="NCBI Taxonomy" id="1889"/>
    <lineage>
        <taxon>Bacteria</taxon>
        <taxon>Bacillati</taxon>
        <taxon>Actinomycetota</taxon>
        <taxon>Actinomycetes</taxon>
        <taxon>Kitasatosporales</taxon>
        <taxon>Streptomycetaceae</taxon>
        <taxon>Streptomyces</taxon>
    </lineage>
</organism>
<proteinExistence type="predicted"/>
<reference evidence="2 3" key="2">
    <citation type="journal article" date="2016" name="Genome Announc.">
        <title>Complete Genome Sequence of Streptomyces ambofaciens DSM 40697, a Paradigm for Genome Plasticity Studies.</title>
        <authorList>
            <person name="Thibessard A."/>
            <person name="Leblond P."/>
        </authorList>
    </citation>
    <scope>NUCLEOTIDE SEQUENCE [LARGE SCALE GENOMIC DNA]</scope>
    <source>
        <strain evidence="2 3">DSM 40697</strain>
    </source>
</reference>
<dbReference type="Proteomes" id="UP000076720">
    <property type="component" value="Chromosome"/>
</dbReference>
<keyword evidence="3" id="KW-1185">Reference proteome</keyword>
<evidence type="ECO:0000313" key="3">
    <source>
        <dbReference type="Proteomes" id="UP000076720"/>
    </source>
</evidence>
<accession>A0ABN4NZJ1</accession>
<gene>
    <name evidence="2" type="ORF">SAM40697_0408</name>
</gene>
<feature type="region of interest" description="Disordered" evidence="1">
    <location>
        <begin position="52"/>
        <end position="79"/>
    </location>
</feature>
<evidence type="ECO:0000313" key="2">
    <source>
        <dbReference type="EMBL" id="ANB04371.1"/>
    </source>
</evidence>